<evidence type="ECO:0000313" key="1">
    <source>
        <dbReference type="EMBL" id="NMF93343.1"/>
    </source>
</evidence>
<evidence type="ECO:0000313" key="2">
    <source>
        <dbReference type="Proteomes" id="UP000601990"/>
    </source>
</evidence>
<dbReference type="Pfam" id="PF03860">
    <property type="entry name" value="Csp"/>
    <property type="match status" value="1"/>
</dbReference>
<accession>A0ABX1N1S9</accession>
<dbReference type="Gene3D" id="1.20.1270.360">
    <property type="match status" value="1"/>
</dbReference>
<reference evidence="1" key="1">
    <citation type="submission" date="2019-12" db="EMBL/GenBank/DDBJ databases">
        <title>Comparative genomics gives insights into the taxonomy of the Azoarcus-Aromatoleum group and reveals separate origins of nif in the plant-associated Azoarcus and non-plant-associated Aromatoleum sub-groups.</title>
        <authorList>
            <person name="Lafos M."/>
            <person name="Maluk M."/>
            <person name="Batista M."/>
            <person name="Junghare M."/>
            <person name="Carmona M."/>
            <person name="Faoro H."/>
            <person name="Cruz L.M."/>
            <person name="Battistoni F."/>
            <person name="De Souza E."/>
            <person name="Pedrosa F."/>
            <person name="Chen W.-M."/>
            <person name="Poole P.S."/>
            <person name="Dixon R.A."/>
            <person name="James E.K."/>
        </authorList>
    </citation>
    <scope>NUCLEOTIDE SEQUENCE</scope>
    <source>
        <strain evidence="1">U120</strain>
    </source>
</reference>
<dbReference type="EMBL" id="WTVH01000013">
    <property type="protein sequence ID" value="NMF93343.1"/>
    <property type="molecule type" value="Genomic_DNA"/>
</dbReference>
<dbReference type="RefSeq" id="WP_169198624.1">
    <property type="nucleotide sequence ID" value="NZ_WTVH02000010.1"/>
</dbReference>
<proteinExistence type="predicted"/>
<dbReference type="Proteomes" id="UP000601990">
    <property type="component" value="Unassembled WGS sequence"/>
</dbReference>
<sequence length="114" mass="12558">MSQQTTLSPEMLACIELCRRCQMVCLSMATGHCLEKGGRHVEPEHLRTMIVCAEICQTAANVMATNSTLHRQVCAVCADICDACISSCRDLDEMEECIFACERCKNSCEAMTSV</sequence>
<comment type="caution">
    <text evidence="1">The sequence shown here is derived from an EMBL/GenBank/DDBJ whole genome shotgun (WGS) entry which is preliminary data.</text>
</comment>
<organism evidence="1 2">
    <name type="scientific">Aromatoleum buckelii</name>
    <dbReference type="NCBI Taxonomy" id="200254"/>
    <lineage>
        <taxon>Bacteria</taxon>
        <taxon>Pseudomonadati</taxon>
        <taxon>Pseudomonadota</taxon>
        <taxon>Betaproteobacteria</taxon>
        <taxon>Rhodocyclales</taxon>
        <taxon>Rhodocyclaceae</taxon>
        <taxon>Aromatoleum</taxon>
    </lineage>
</organism>
<protein>
    <submittedName>
        <fullName evidence="1">Four-helix bundle copper-binding protein</fullName>
    </submittedName>
</protein>
<dbReference type="PANTHER" id="PTHR37310">
    <property type="entry name" value="CYTOPLASMIC PROTEIN-RELATED"/>
    <property type="match status" value="1"/>
</dbReference>
<dbReference type="InterPro" id="IPR005560">
    <property type="entry name" value="Csp_YhjQ"/>
</dbReference>
<keyword evidence="2" id="KW-1185">Reference proteome</keyword>
<gene>
    <name evidence="1" type="ORF">GO608_08375</name>
</gene>
<dbReference type="CDD" id="cd08026">
    <property type="entry name" value="DUF326"/>
    <property type="match status" value="1"/>
</dbReference>
<name>A0ABX1N1S9_9RHOO</name>
<dbReference type="InterPro" id="IPR044543">
    <property type="entry name" value="YHJQ-like"/>
</dbReference>
<dbReference type="PANTHER" id="PTHR37310:SF1">
    <property type="entry name" value="CYTOPLASMIC PROTEIN"/>
    <property type="match status" value="1"/>
</dbReference>